<dbReference type="Proteomes" id="UP000761534">
    <property type="component" value="Unassembled WGS sequence"/>
</dbReference>
<reference evidence="3" key="1">
    <citation type="journal article" date="2019" name="G3 (Bethesda)">
        <title>Genome Assemblies of Two Rare Opportunistic Yeast Pathogens: Diutina rugosa (syn. Candida rugosa) and Trichomonascus ciferrii (syn. Candida ciferrii).</title>
        <authorList>
            <person name="Mixao V."/>
            <person name="Saus E."/>
            <person name="Hansen A.P."/>
            <person name="Lass-Florl C."/>
            <person name="Gabaldon T."/>
        </authorList>
    </citation>
    <scope>NUCLEOTIDE SEQUENCE</scope>
    <source>
        <strain evidence="3">CBS 4856</strain>
    </source>
</reference>
<dbReference type="PANTHER" id="PTHR13947">
    <property type="entry name" value="GNAT FAMILY N-ACETYLTRANSFERASE"/>
    <property type="match status" value="1"/>
</dbReference>
<dbReference type="InterPro" id="IPR016181">
    <property type="entry name" value="Acyl_CoA_acyltransferase"/>
</dbReference>
<dbReference type="Pfam" id="PF00583">
    <property type="entry name" value="Acetyltransf_1"/>
    <property type="match status" value="1"/>
</dbReference>
<dbReference type="PROSITE" id="PS51186">
    <property type="entry name" value="GNAT"/>
    <property type="match status" value="1"/>
</dbReference>
<dbReference type="Gene3D" id="3.40.630.30">
    <property type="match status" value="1"/>
</dbReference>
<keyword evidence="4" id="KW-1185">Reference proteome</keyword>
<evidence type="ECO:0000313" key="3">
    <source>
        <dbReference type="EMBL" id="KAA8901663.1"/>
    </source>
</evidence>
<dbReference type="InterPro" id="IPR050769">
    <property type="entry name" value="NAT_camello-type"/>
</dbReference>
<dbReference type="EMBL" id="SWFS01000482">
    <property type="protein sequence ID" value="KAA8901663.1"/>
    <property type="molecule type" value="Genomic_DNA"/>
</dbReference>
<dbReference type="CDD" id="cd04301">
    <property type="entry name" value="NAT_SF"/>
    <property type="match status" value="1"/>
</dbReference>
<proteinExistence type="predicted"/>
<keyword evidence="1" id="KW-0808">Transferase</keyword>
<organism evidence="3 4">
    <name type="scientific">Trichomonascus ciferrii</name>
    <dbReference type="NCBI Taxonomy" id="44093"/>
    <lineage>
        <taxon>Eukaryota</taxon>
        <taxon>Fungi</taxon>
        <taxon>Dikarya</taxon>
        <taxon>Ascomycota</taxon>
        <taxon>Saccharomycotina</taxon>
        <taxon>Dipodascomycetes</taxon>
        <taxon>Dipodascales</taxon>
        <taxon>Trichomonascaceae</taxon>
        <taxon>Trichomonascus</taxon>
        <taxon>Trichomonascus ciferrii complex</taxon>
    </lineage>
</organism>
<dbReference type="VEuPathDB" id="FungiDB:TRICI_006028"/>
<dbReference type="PANTHER" id="PTHR13947:SF37">
    <property type="entry name" value="LD18367P"/>
    <property type="match status" value="1"/>
</dbReference>
<name>A0A642UTV6_9ASCO</name>
<accession>A0A642UTV6</accession>
<feature type="domain" description="N-acetyltransferase" evidence="2">
    <location>
        <begin position="9"/>
        <end position="170"/>
    </location>
</feature>
<gene>
    <name evidence="3" type="ORF">TRICI_006028</name>
</gene>
<evidence type="ECO:0000313" key="4">
    <source>
        <dbReference type="Proteomes" id="UP000761534"/>
    </source>
</evidence>
<dbReference type="AlphaFoldDB" id="A0A642UTV6"/>
<dbReference type="OrthoDB" id="41532at2759"/>
<sequence>MGRTEEAAVTIRTHRPGDIGWIVSRHGAVYAHQYGWDERFESLVARICADFIDYYDPETDRCWIAEKDGERVGSIMLVRDREDSDTAKLRLLLVEPNARGLGLGRRLIQQCIDFSKEVGYKRIVLWTQSILESARRLYNQAGFRLVVEEEHQSFGANLTGENWQLDLYVD</sequence>
<dbReference type="InterPro" id="IPR000182">
    <property type="entry name" value="GNAT_dom"/>
</dbReference>
<dbReference type="GO" id="GO:0008080">
    <property type="term" value="F:N-acetyltransferase activity"/>
    <property type="evidence" value="ECO:0007669"/>
    <property type="project" value="InterPro"/>
</dbReference>
<evidence type="ECO:0000256" key="1">
    <source>
        <dbReference type="ARBA" id="ARBA00022679"/>
    </source>
</evidence>
<comment type="caution">
    <text evidence="3">The sequence shown here is derived from an EMBL/GenBank/DDBJ whole genome shotgun (WGS) entry which is preliminary data.</text>
</comment>
<protein>
    <recommendedName>
        <fullName evidence="2">N-acetyltransferase domain-containing protein</fullName>
    </recommendedName>
</protein>
<dbReference type="SUPFAM" id="SSF55729">
    <property type="entry name" value="Acyl-CoA N-acyltransferases (Nat)"/>
    <property type="match status" value="1"/>
</dbReference>
<evidence type="ECO:0000259" key="2">
    <source>
        <dbReference type="PROSITE" id="PS51186"/>
    </source>
</evidence>